<dbReference type="GO" id="GO:0043161">
    <property type="term" value="P:proteasome-mediated ubiquitin-dependent protein catabolic process"/>
    <property type="evidence" value="ECO:0007669"/>
    <property type="project" value="TreeGrafter"/>
</dbReference>
<dbReference type="GO" id="GO:0006513">
    <property type="term" value="P:protein monoubiquitination"/>
    <property type="evidence" value="ECO:0007669"/>
    <property type="project" value="TreeGrafter"/>
</dbReference>
<protein>
    <submittedName>
        <fullName evidence="1">Uncharacterized protein</fullName>
    </submittedName>
</protein>
<dbReference type="GO" id="GO:0051865">
    <property type="term" value="P:protein autoubiquitination"/>
    <property type="evidence" value="ECO:0007669"/>
    <property type="project" value="TreeGrafter"/>
</dbReference>
<dbReference type="InterPro" id="IPR019193">
    <property type="entry name" value="UBQ-conj_enz_E2-bd_prot"/>
</dbReference>
<dbReference type="Pfam" id="PF09814">
    <property type="entry name" value="HECT_2"/>
    <property type="match status" value="1"/>
</dbReference>
<gene>
    <name evidence="1" type="ORF">NliqN6_2976</name>
</gene>
<accession>A0A8H3YEK3</accession>
<keyword evidence="2" id="KW-1185">Reference proteome</keyword>
<dbReference type="GO" id="GO:0061630">
    <property type="term" value="F:ubiquitin protein ligase activity"/>
    <property type="evidence" value="ECO:0007669"/>
    <property type="project" value="TreeGrafter"/>
</dbReference>
<dbReference type="GO" id="GO:0000209">
    <property type="term" value="P:protein polyubiquitination"/>
    <property type="evidence" value="ECO:0007669"/>
    <property type="project" value="TreeGrafter"/>
</dbReference>
<dbReference type="OrthoDB" id="66510at2759"/>
<dbReference type="EMBL" id="BLZA01000019">
    <property type="protein sequence ID" value="GHJ86574.1"/>
    <property type="molecule type" value="Genomic_DNA"/>
</dbReference>
<reference evidence="1" key="1">
    <citation type="submission" date="2020-07" db="EMBL/GenBank/DDBJ databases">
        <title>Draft Genome Sequence of a Deep-Sea Yeast, Naganishia (Cryptococcus) liquefaciens strain N6.</title>
        <authorList>
            <person name="Han Y.W."/>
            <person name="Kajitani R."/>
            <person name="Morimoto H."/>
            <person name="Parhat M."/>
            <person name="Tsubouchi H."/>
            <person name="Bakenova O."/>
            <person name="Ogata M."/>
            <person name="Argunhan B."/>
            <person name="Aoki R."/>
            <person name="Kajiwara S."/>
            <person name="Itoh T."/>
            <person name="Iwasaki H."/>
        </authorList>
    </citation>
    <scope>NUCLEOTIDE SEQUENCE</scope>
    <source>
        <strain evidence="1">N6</strain>
    </source>
</reference>
<dbReference type="GO" id="GO:0031624">
    <property type="term" value="F:ubiquitin conjugating enzyme binding"/>
    <property type="evidence" value="ECO:0007669"/>
    <property type="project" value="TreeGrafter"/>
</dbReference>
<dbReference type="GO" id="GO:0005634">
    <property type="term" value="C:nucleus"/>
    <property type="evidence" value="ECO:0007669"/>
    <property type="project" value="TreeGrafter"/>
</dbReference>
<dbReference type="GO" id="GO:0000151">
    <property type="term" value="C:ubiquitin ligase complex"/>
    <property type="evidence" value="ECO:0007669"/>
    <property type="project" value="TreeGrafter"/>
</dbReference>
<name>A0A8H3YEK3_9TREE</name>
<proteinExistence type="predicted"/>
<dbReference type="AlphaFoldDB" id="A0A8H3YEK3"/>
<dbReference type="GO" id="GO:0030332">
    <property type="term" value="F:cyclin binding"/>
    <property type="evidence" value="ECO:0007669"/>
    <property type="project" value="TreeGrafter"/>
</dbReference>
<comment type="caution">
    <text evidence="1">The sequence shown here is derived from an EMBL/GenBank/DDBJ whole genome shotgun (WGS) entry which is preliminary data.</text>
</comment>
<evidence type="ECO:0000313" key="2">
    <source>
        <dbReference type="Proteomes" id="UP000620104"/>
    </source>
</evidence>
<evidence type="ECO:0000313" key="1">
    <source>
        <dbReference type="EMBL" id="GHJ86574.1"/>
    </source>
</evidence>
<dbReference type="PANTHER" id="PTHR31531">
    <property type="entry name" value="E3 UBIQUITIN-PROTEIN LIGASE E3D FAMILY MEMBER"/>
    <property type="match status" value="1"/>
</dbReference>
<dbReference type="Proteomes" id="UP000620104">
    <property type="component" value="Unassembled WGS sequence"/>
</dbReference>
<dbReference type="GO" id="GO:0005829">
    <property type="term" value="C:cytosol"/>
    <property type="evidence" value="ECO:0007669"/>
    <property type="project" value="TreeGrafter"/>
</dbReference>
<dbReference type="PANTHER" id="PTHR31531:SF2">
    <property type="entry name" value="E3 UBIQUITIN-PROTEIN LIGASE E3D"/>
    <property type="match status" value="1"/>
</dbReference>
<organism evidence="1 2">
    <name type="scientific">Naganishia liquefaciens</name>
    <dbReference type="NCBI Taxonomy" id="104408"/>
    <lineage>
        <taxon>Eukaryota</taxon>
        <taxon>Fungi</taxon>
        <taxon>Dikarya</taxon>
        <taxon>Basidiomycota</taxon>
        <taxon>Agaricomycotina</taxon>
        <taxon>Tremellomycetes</taxon>
        <taxon>Filobasidiales</taxon>
        <taxon>Filobasidiaceae</taxon>
        <taxon>Naganishia</taxon>
    </lineage>
</organism>
<sequence length="429" mass="48355">MRISFFAQSQQHIAALALRLETHTKGNITLIADPQGIQLELTQGGRPPICLPRIPLSVQTLPSRQTISLNRNDGIYELKLPLEPKAVGLDVLKVPMSAVELDARRVRRARCLRCRHVIWDVRTFESAHTLPTYNNGNTQPPLKIPRQETTIPPRGSYTFRALPSAHWHESSEAWLCHPSGEFTGKLQRWVEKGWWPRWRVGLVGERAVNVRVRPGREEEGAVEPSLTDWHPLTCPIPTCKASLGTRNIRFITSEEDAEDPLDFDAPNGAKGFGQRIAETWRLDKFAVQFIDKDDLEVSCHVDEILSTEMLECAQSLGIRKFRLAEEGTGLERLSLWLFNPDADIAWGSIEIDSATGDVIQNIRSGRFATILWQDSDSMHGTTATSERHEILSFPPSVIETIRATLQGDVDAVPSIPIRMGNWRTGYIRR</sequence>